<keyword evidence="2" id="KW-0238">DNA-binding</keyword>
<accession>A0A066UVW8</accession>
<dbReference type="STRING" id="212667.VFDL14_04990"/>
<dbReference type="RefSeq" id="WP_032549085.1">
    <property type="nucleotide sequence ID" value="NZ_JFFR01000002.1"/>
</dbReference>
<keyword evidence="1" id="KW-0472">Membrane</keyword>
<keyword evidence="1" id="KW-1133">Transmembrane helix</keyword>
<reference evidence="2 3" key="1">
    <citation type="submission" date="2014-02" db="EMBL/GenBank/DDBJ databases">
        <title>Vibrio fortis Dalian14 Genome Sequencing.</title>
        <authorList>
            <person name="Wang Y."/>
            <person name="Song L."/>
            <person name="Liu G."/>
            <person name="Ding J."/>
        </authorList>
    </citation>
    <scope>NUCLEOTIDE SEQUENCE [LARGE SCALE GENOMIC DNA]</scope>
    <source>
        <strain evidence="2 3">Dalian14</strain>
    </source>
</reference>
<evidence type="ECO:0000256" key="1">
    <source>
        <dbReference type="SAM" id="Phobius"/>
    </source>
</evidence>
<dbReference type="AlphaFoldDB" id="A0A066UVW8"/>
<protein>
    <submittedName>
        <fullName evidence="2">Single-stranded DNA-binding protein</fullName>
    </submittedName>
</protein>
<evidence type="ECO:0000313" key="3">
    <source>
        <dbReference type="Proteomes" id="UP000027219"/>
    </source>
</evidence>
<dbReference type="EMBL" id="JFFR01000002">
    <property type="protein sequence ID" value="KDN30092.1"/>
    <property type="molecule type" value="Genomic_DNA"/>
</dbReference>
<comment type="caution">
    <text evidence="2">The sequence shown here is derived from an EMBL/GenBank/DDBJ whole genome shotgun (WGS) entry which is preliminary data.</text>
</comment>
<dbReference type="Proteomes" id="UP000027219">
    <property type="component" value="Unassembled WGS sequence"/>
</dbReference>
<dbReference type="OrthoDB" id="6053542at2"/>
<keyword evidence="3" id="KW-1185">Reference proteome</keyword>
<evidence type="ECO:0000313" key="2">
    <source>
        <dbReference type="EMBL" id="KDN30092.1"/>
    </source>
</evidence>
<name>A0A066UVW8_9VIBR</name>
<proteinExistence type="predicted"/>
<sequence length="80" mass="8479">MPKCALPNDNGFLALVETSVESCSGVIVITASDYEYLMGFTQVTAIEATAVFSGAFSLVFVSGFAMSYAVKMAVKLIKIL</sequence>
<gene>
    <name evidence="2" type="ORF">VFDL14_04990</name>
</gene>
<keyword evidence="1" id="KW-0812">Transmembrane</keyword>
<dbReference type="GO" id="GO:0003677">
    <property type="term" value="F:DNA binding"/>
    <property type="evidence" value="ECO:0007669"/>
    <property type="project" value="UniProtKB-KW"/>
</dbReference>
<feature type="transmembrane region" description="Helical" evidence="1">
    <location>
        <begin position="48"/>
        <end position="70"/>
    </location>
</feature>
<organism evidence="2 3">
    <name type="scientific">Vibrio fortis</name>
    <dbReference type="NCBI Taxonomy" id="212667"/>
    <lineage>
        <taxon>Bacteria</taxon>
        <taxon>Pseudomonadati</taxon>
        <taxon>Pseudomonadota</taxon>
        <taxon>Gammaproteobacteria</taxon>
        <taxon>Vibrionales</taxon>
        <taxon>Vibrionaceae</taxon>
        <taxon>Vibrio</taxon>
    </lineage>
</organism>